<dbReference type="PANTHER" id="PTHR13789">
    <property type="entry name" value="MONOOXYGENASE"/>
    <property type="match status" value="1"/>
</dbReference>
<evidence type="ECO:0000256" key="3">
    <source>
        <dbReference type="ARBA" id="ARBA00022827"/>
    </source>
</evidence>
<dbReference type="Proteomes" id="UP000019804">
    <property type="component" value="Unassembled WGS sequence"/>
</dbReference>
<dbReference type="EMBL" id="KK088425">
    <property type="protein sequence ID" value="EYE94674.1"/>
    <property type="molecule type" value="Genomic_DNA"/>
</dbReference>
<keyword evidence="9" id="KW-1185">Reference proteome</keyword>
<dbReference type="STRING" id="1388766.A0A017SDG8"/>
<accession>A0A017SDG8</accession>
<proteinExistence type="inferred from homology"/>
<dbReference type="HOGENOM" id="CLU_009665_19_0_1"/>
<dbReference type="InterPro" id="IPR050493">
    <property type="entry name" value="FAD-dep_Monooxygenase_BioMet"/>
</dbReference>
<keyword evidence="2" id="KW-0285">Flavoprotein</keyword>
<feature type="signal peptide" evidence="6">
    <location>
        <begin position="1"/>
        <end position="18"/>
    </location>
</feature>
<dbReference type="Gene3D" id="3.50.50.60">
    <property type="entry name" value="FAD/NAD(P)-binding domain"/>
    <property type="match status" value="1"/>
</dbReference>
<dbReference type="SUPFAM" id="SSF54373">
    <property type="entry name" value="FAD-linked reductases, C-terminal domain"/>
    <property type="match status" value="1"/>
</dbReference>
<feature type="chain" id="PRO_5001499378" evidence="6">
    <location>
        <begin position="19"/>
        <end position="416"/>
    </location>
</feature>
<evidence type="ECO:0000256" key="4">
    <source>
        <dbReference type="ARBA" id="ARBA00023002"/>
    </source>
</evidence>
<dbReference type="AlphaFoldDB" id="A0A017SDG8"/>
<feature type="domain" description="FAD-binding" evidence="7">
    <location>
        <begin position="4"/>
        <end position="362"/>
    </location>
</feature>
<organism evidence="8 9">
    <name type="scientific">Aspergillus ruber (strain CBS 135680)</name>
    <dbReference type="NCBI Taxonomy" id="1388766"/>
    <lineage>
        <taxon>Eukaryota</taxon>
        <taxon>Fungi</taxon>
        <taxon>Dikarya</taxon>
        <taxon>Ascomycota</taxon>
        <taxon>Pezizomycotina</taxon>
        <taxon>Eurotiomycetes</taxon>
        <taxon>Eurotiomycetidae</taxon>
        <taxon>Eurotiales</taxon>
        <taxon>Aspergillaceae</taxon>
        <taxon>Aspergillus</taxon>
        <taxon>Aspergillus subgen. Aspergillus</taxon>
    </lineage>
</organism>
<evidence type="ECO:0000256" key="2">
    <source>
        <dbReference type="ARBA" id="ARBA00022630"/>
    </source>
</evidence>
<dbReference type="PANTHER" id="PTHR13789:SF215">
    <property type="entry name" value="FAD-BINDING DOMAIN-CONTAINING PROTEIN-RELATED"/>
    <property type="match status" value="1"/>
</dbReference>
<sequence length="416" mass="45674">MPLKIIIVGAGLAGLGAAIALNRQGHDIEVIEQSGFLNEVGAAIHLAPNATRILKDWECDFDSLQPAPCNQLQVWDKAGGQIRFELVTKELQEALNITDEWLLAHRVDLHNTLRATAAKEINGKKPIIRLSSRVASVDAEAGVVLCEDGTKYTGDLIIGADGIHSRTVRAITSRDQQESTGQDCFRFLVPVSKMMANPITASFTERIRLDGMHAFTSYDRKLAVYPCRRGTLLNVAAIHPSGPQGTTGPRQSSWLDGGSLDRLLGVFEGFGPELLEMCRMAEDIKLWSLGSRKPPHTFFKDKLVLIGDAAHPTLPHQGQGGAQSFEDGAALSAVLPSDTTIEQLPQRLEMYNQVRYARALTVMILSRMDDGRRGEMADELRNYVPDAEVPENMFSFAWNSYPAREAEVLLQAAECV</sequence>
<name>A0A017SDG8_ASPRC</name>
<keyword evidence="3" id="KW-0274">FAD</keyword>
<gene>
    <name evidence="8" type="ORF">EURHEDRAFT_501609</name>
</gene>
<dbReference type="InterPro" id="IPR002938">
    <property type="entry name" value="FAD-bd"/>
</dbReference>
<dbReference type="PRINTS" id="PR00420">
    <property type="entry name" value="RNGMNOXGNASE"/>
</dbReference>
<evidence type="ECO:0000256" key="5">
    <source>
        <dbReference type="ARBA" id="ARBA00023033"/>
    </source>
</evidence>
<dbReference type="RefSeq" id="XP_040638362.1">
    <property type="nucleotide sequence ID" value="XM_040785763.1"/>
</dbReference>
<dbReference type="InterPro" id="IPR036188">
    <property type="entry name" value="FAD/NAD-bd_sf"/>
</dbReference>
<protein>
    <submittedName>
        <fullName evidence="8">FAD/NAD(P)-binding domain-containing protein</fullName>
    </submittedName>
</protein>
<comment type="similarity">
    <text evidence="1">Belongs to the paxM FAD-dependent monooxygenase family.</text>
</comment>
<dbReference type="GO" id="GO:0071949">
    <property type="term" value="F:FAD binding"/>
    <property type="evidence" value="ECO:0007669"/>
    <property type="project" value="InterPro"/>
</dbReference>
<evidence type="ECO:0000313" key="9">
    <source>
        <dbReference type="Proteomes" id="UP000019804"/>
    </source>
</evidence>
<keyword evidence="6" id="KW-0732">Signal</keyword>
<dbReference type="OrthoDB" id="9993796at2759"/>
<dbReference type="GO" id="GO:0004497">
    <property type="term" value="F:monooxygenase activity"/>
    <property type="evidence" value="ECO:0007669"/>
    <property type="project" value="UniProtKB-KW"/>
</dbReference>
<evidence type="ECO:0000313" key="8">
    <source>
        <dbReference type="EMBL" id="EYE94674.1"/>
    </source>
</evidence>
<dbReference type="SUPFAM" id="SSF51905">
    <property type="entry name" value="FAD/NAD(P)-binding domain"/>
    <property type="match status" value="1"/>
</dbReference>
<dbReference type="GeneID" id="63700887"/>
<keyword evidence="4" id="KW-0560">Oxidoreductase</keyword>
<evidence type="ECO:0000256" key="6">
    <source>
        <dbReference type="SAM" id="SignalP"/>
    </source>
</evidence>
<reference evidence="9" key="1">
    <citation type="journal article" date="2014" name="Nat. Commun.">
        <title>Genomic adaptations of the halophilic Dead Sea filamentous fungus Eurotium rubrum.</title>
        <authorList>
            <person name="Kis-Papo T."/>
            <person name="Weig A.R."/>
            <person name="Riley R."/>
            <person name="Persoh D."/>
            <person name="Salamov A."/>
            <person name="Sun H."/>
            <person name="Lipzen A."/>
            <person name="Wasser S.P."/>
            <person name="Rambold G."/>
            <person name="Grigoriev I.V."/>
            <person name="Nevo E."/>
        </authorList>
    </citation>
    <scope>NUCLEOTIDE SEQUENCE [LARGE SCALE GENOMIC DNA]</scope>
    <source>
        <strain evidence="9">CBS 135680</strain>
    </source>
</reference>
<evidence type="ECO:0000259" key="7">
    <source>
        <dbReference type="Pfam" id="PF01494"/>
    </source>
</evidence>
<evidence type="ECO:0000256" key="1">
    <source>
        <dbReference type="ARBA" id="ARBA00007992"/>
    </source>
</evidence>
<keyword evidence="5" id="KW-0503">Monooxygenase</keyword>
<dbReference type="Pfam" id="PF01494">
    <property type="entry name" value="FAD_binding_3"/>
    <property type="match status" value="1"/>
</dbReference>